<dbReference type="Gene3D" id="3.40.50.150">
    <property type="entry name" value="Vaccinia Virus protein VP39"/>
    <property type="match status" value="1"/>
</dbReference>
<evidence type="ECO:0000313" key="8">
    <source>
        <dbReference type="Proteomes" id="UP001202550"/>
    </source>
</evidence>
<accession>A0ABT0M4U9</accession>
<keyword evidence="2" id="KW-0489">Methyltransferase</keyword>
<dbReference type="EMBL" id="JALZWP010000018">
    <property type="protein sequence ID" value="MCL1629882.1"/>
    <property type="molecule type" value="Genomic_DNA"/>
</dbReference>
<dbReference type="PANTHER" id="PTHR33841">
    <property type="entry name" value="DNA METHYLTRANSFERASE YEEA-RELATED"/>
    <property type="match status" value="1"/>
</dbReference>
<gene>
    <name evidence="7" type="ORF">M3N55_14190</name>
</gene>
<reference evidence="7 8" key="1">
    <citation type="submission" date="2022-05" db="EMBL/GenBank/DDBJ databases">
        <title>Seasonal and diel survey of microbial diversity of the Tyrrhenian coast.</title>
        <authorList>
            <person name="Gattoni G."/>
            <person name="Corral P."/>
        </authorList>
    </citation>
    <scope>NUCLEOTIDE SEQUENCE [LARGE SCALE GENOMIC DNA]</scope>
    <source>
        <strain evidence="7 8">V10</strain>
    </source>
</reference>
<dbReference type="InterPro" id="IPR029063">
    <property type="entry name" value="SAM-dependent_MTases_sf"/>
</dbReference>
<keyword evidence="4" id="KW-0949">S-adenosyl-L-methionine</keyword>
<sequence>MAFDTETRGKLQRFVTEIRGLLTDDFIRQLQQTYGMDPASGEVAPTESLKQLDDARIETAHILREIMEHYLATEANKDNAARMAVLERIAREQAFTVLNRLAALCMMEARGLLLQSVSKGTQSQAFQLYQRVANGALGDTGETYQHFLNSLFDLYAVDLPGLFDRFGPQSRLFPRETTLTKALELINGSEIARLWSEDETIGWIYQYFNSKEERKAMRELSQAPRNSRELAVRNQFFTPRYVVEFLVDNTLGRLWFNWTGGQTGLRDRCQYLLVKPDEQPEPAKRLRDPRTIKLLDPACGSMHFGLYAFDLFLEIYREAWAWEQTHGPGCLDTETGGSVDLKPLNQTYADQDAFLHDVPRMIIEHNIYGVDIDPRAAQIASLALWLRAQRAWHQAGVKAKDRPQVGRGHVVAAVAPPAEVDLRKRLMEELDPLDAELFEKTLFLLKGLPELGVLLQVEKELPALVRAVFGEHGDLFREEDMAQWQKAEARLRDALTEFTRAARSTYQGRLFAEDALQGLRMIDHCREVFDVVVMNPPFGGLSLSVKDYLIKRYPNSKNDLLAIFVERGFLMMRSQGMIGAITSRTCFFLKRFAPWREKVVLGSATPIVFSDLGVGVMDDAAVEAAAYVLEKN</sequence>
<name>A0ABT0M4U9_9RHOB</name>
<evidence type="ECO:0000256" key="3">
    <source>
        <dbReference type="ARBA" id="ARBA00022679"/>
    </source>
</evidence>
<dbReference type="InterPro" id="IPR002052">
    <property type="entry name" value="DNA_methylase_N6_adenine_CS"/>
</dbReference>
<evidence type="ECO:0000256" key="4">
    <source>
        <dbReference type="ARBA" id="ARBA00022691"/>
    </source>
</evidence>
<keyword evidence="3" id="KW-0808">Transferase</keyword>
<dbReference type="RefSeq" id="WP_249060203.1">
    <property type="nucleotide sequence ID" value="NZ_JALZWP010000018.1"/>
</dbReference>
<dbReference type="Pfam" id="PF07669">
    <property type="entry name" value="Eco57I"/>
    <property type="match status" value="1"/>
</dbReference>
<evidence type="ECO:0000256" key="1">
    <source>
        <dbReference type="ARBA" id="ARBA00011900"/>
    </source>
</evidence>
<comment type="catalytic activity">
    <reaction evidence="5">
        <text>a 2'-deoxyadenosine in DNA + S-adenosyl-L-methionine = an N(6)-methyl-2'-deoxyadenosine in DNA + S-adenosyl-L-homocysteine + H(+)</text>
        <dbReference type="Rhea" id="RHEA:15197"/>
        <dbReference type="Rhea" id="RHEA-COMP:12418"/>
        <dbReference type="Rhea" id="RHEA-COMP:12419"/>
        <dbReference type="ChEBI" id="CHEBI:15378"/>
        <dbReference type="ChEBI" id="CHEBI:57856"/>
        <dbReference type="ChEBI" id="CHEBI:59789"/>
        <dbReference type="ChEBI" id="CHEBI:90615"/>
        <dbReference type="ChEBI" id="CHEBI:90616"/>
        <dbReference type="EC" id="2.1.1.72"/>
    </reaction>
</comment>
<dbReference type="SUPFAM" id="SSF53335">
    <property type="entry name" value="S-adenosyl-L-methionine-dependent methyltransferases"/>
    <property type="match status" value="1"/>
</dbReference>
<dbReference type="Proteomes" id="UP001202550">
    <property type="component" value="Unassembled WGS sequence"/>
</dbReference>
<dbReference type="InterPro" id="IPR011639">
    <property type="entry name" value="MethylTrfase_TaqI-like_dom"/>
</dbReference>
<proteinExistence type="predicted"/>
<evidence type="ECO:0000259" key="6">
    <source>
        <dbReference type="Pfam" id="PF07669"/>
    </source>
</evidence>
<dbReference type="PROSITE" id="PS00092">
    <property type="entry name" value="N6_MTASE"/>
    <property type="match status" value="1"/>
</dbReference>
<keyword evidence="8" id="KW-1185">Reference proteome</keyword>
<comment type="caution">
    <text evidence="7">The sequence shown here is derived from an EMBL/GenBank/DDBJ whole genome shotgun (WGS) entry which is preliminary data.</text>
</comment>
<protein>
    <recommendedName>
        <fullName evidence="1">site-specific DNA-methyltransferase (adenine-specific)</fullName>
        <ecNumber evidence="1">2.1.1.72</ecNumber>
    </recommendedName>
</protein>
<dbReference type="PANTHER" id="PTHR33841:SF1">
    <property type="entry name" value="DNA METHYLTRANSFERASE A"/>
    <property type="match status" value="1"/>
</dbReference>
<evidence type="ECO:0000256" key="5">
    <source>
        <dbReference type="ARBA" id="ARBA00047942"/>
    </source>
</evidence>
<feature type="domain" description="Type II methyltransferase M.TaqI-like" evidence="6">
    <location>
        <begin position="365"/>
        <end position="597"/>
    </location>
</feature>
<dbReference type="EC" id="2.1.1.72" evidence="1"/>
<dbReference type="PRINTS" id="PR00507">
    <property type="entry name" value="N12N6MTFRASE"/>
</dbReference>
<organism evidence="7 8">
    <name type="scientific">Roseinatronobacter domitianus</name>
    <dbReference type="NCBI Taxonomy" id="2940293"/>
    <lineage>
        <taxon>Bacteria</taxon>
        <taxon>Pseudomonadati</taxon>
        <taxon>Pseudomonadota</taxon>
        <taxon>Alphaproteobacteria</taxon>
        <taxon>Rhodobacterales</taxon>
        <taxon>Paracoccaceae</taxon>
        <taxon>Roseinatronobacter</taxon>
    </lineage>
</organism>
<evidence type="ECO:0000313" key="7">
    <source>
        <dbReference type="EMBL" id="MCL1629882.1"/>
    </source>
</evidence>
<dbReference type="InterPro" id="IPR050953">
    <property type="entry name" value="N4_N6_ade-DNA_methylase"/>
</dbReference>
<evidence type="ECO:0000256" key="2">
    <source>
        <dbReference type="ARBA" id="ARBA00022603"/>
    </source>
</evidence>